<dbReference type="Pfam" id="PF00926">
    <property type="entry name" value="DHBP_synthase"/>
    <property type="match status" value="1"/>
</dbReference>
<comment type="pathway">
    <text evidence="1">Cofactor biosynthesis; riboflavin biosynthesis; 2-hydroxy-3-oxobutyl phosphate from D-ribulose 5-phosphate: step 1/1.</text>
</comment>
<name>A0AAW1QJU7_9CHLO</name>
<dbReference type="Gene3D" id="3.90.870.10">
    <property type="entry name" value="DHBP synthase"/>
    <property type="match status" value="1"/>
</dbReference>
<accession>A0AAW1QJU7</accession>
<protein>
    <recommendedName>
        <fullName evidence="3">3,4-dihydroxy-2-butanone-4-phosphate synthase</fullName>
        <ecNumber evidence="3">4.1.99.12</ecNumber>
    </recommendedName>
</protein>
<dbReference type="InterPro" id="IPR017945">
    <property type="entry name" value="DHBP_synth_RibB-like_a/b_dom"/>
</dbReference>
<dbReference type="SUPFAM" id="SSF55821">
    <property type="entry name" value="YrdC/RibB"/>
    <property type="match status" value="1"/>
</dbReference>
<dbReference type="GO" id="GO:0046872">
    <property type="term" value="F:metal ion binding"/>
    <property type="evidence" value="ECO:0007669"/>
    <property type="project" value="UniProtKB-KW"/>
</dbReference>
<evidence type="ECO:0000313" key="7">
    <source>
        <dbReference type="Proteomes" id="UP001445335"/>
    </source>
</evidence>
<keyword evidence="4" id="KW-0686">Riboflavin biosynthesis</keyword>
<keyword evidence="5" id="KW-0479">Metal-binding</keyword>
<dbReference type="EMBL" id="JALJOU010000100">
    <property type="protein sequence ID" value="KAK9821555.1"/>
    <property type="molecule type" value="Genomic_DNA"/>
</dbReference>
<dbReference type="Proteomes" id="UP001445335">
    <property type="component" value="Unassembled WGS sequence"/>
</dbReference>
<dbReference type="GO" id="GO:0008686">
    <property type="term" value="F:3,4-dihydroxy-2-butanone-4-phosphate synthase activity"/>
    <property type="evidence" value="ECO:0007669"/>
    <property type="project" value="UniProtKB-EC"/>
</dbReference>
<keyword evidence="7" id="KW-1185">Reference proteome</keyword>
<proteinExistence type="inferred from homology"/>
<evidence type="ECO:0000256" key="5">
    <source>
        <dbReference type="ARBA" id="ARBA00022723"/>
    </source>
</evidence>
<dbReference type="PANTHER" id="PTHR21327">
    <property type="entry name" value="GTP CYCLOHYDROLASE II-RELATED"/>
    <property type="match status" value="1"/>
</dbReference>
<dbReference type="EC" id="4.1.99.12" evidence="3"/>
<comment type="caution">
    <text evidence="6">The sequence shown here is derived from an EMBL/GenBank/DDBJ whole genome shotgun (WGS) entry which is preliminary data.</text>
</comment>
<evidence type="ECO:0000256" key="2">
    <source>
        <dbReference type="ARBA" id="ARBA00008976"/>
    </source>
</evidence>
<dbReference type="InterPro" id="IPR000422">
    <property type="entry name" value="DHBP_synthase_RibB"/>
</dbReference>
<gene>
    <name evidence="6" type="ORF">WJX81_000523</name>
</gene>
<evidence type="ECO:0000256" key="3">
    <source>
        <dbReference type="ARBA" id="ARBA00012153"/>
    </source>
</evidence>
<evidence type="ECO:0000256" key="4">
    <source>
        <dbReference type="ARBA" id="ARBA00022619"/>
    </source>
</evidence>
<organism evidence="6 7">
    <name type="scientific">Elliptochloris bilobata</name>
    <dbReference type="NCBI Taxonomy" id="381761"/>
    <lineage>
        <taxon>Eukaryota</taxon>
        <taxon>Viridiplantae</taxon>
        <taxon>Chlorophyta</taxon>
        <taxon>core chlorophytes</taxon>
        <taxon>Trebouxiophyceae</taxon>
        <taxon>Trebouxiophyceae incertae sedis</taxon>
        <taxon>Elliptochloris clade</taxon>
        <taxon>Elliptochloris</taxon>
    </lineage>
</organism>
<dbReference type="GO" id="GO:0005829">
    <property type="term" value="C:cytosol"/>
    <property type="evidence" value="ECO:0007669"/>
    <property type="project" value="TreeGrafter"/>
</dbReference>
<reference evidence="6 7" key="1">
    <citation type="journal article" date="2024" name="Nat. Commun.">
        <title>Phylogenomics reveals the evolutionary origins of lichenization in chlorophyte algae.</title>
        <authorList>
            <person name="Puginier C."/>
            <person name="Libourel C."/>
            <person name="Otte J."/>
            <person name="Skaloud P."/>
            <person name="Haon M."/>
            <person name="Grisel S."/>
            <person name="Petersen M."/>
            <person name="Berrin J.G."/>
            <person name="Delaux P.M."/>
            <person name="Dal Grande F."/>
            <person name="Keller J."/>
        </authorList>
    </citation>
    <scope>NUCLEOTIDE SEQUENCE [LARGE SCALE GENOMIC DNA]</scope>
    <source>
        <strain evidence="6 7">SAG 245.80</strain>
    </source>
</reference>
<sequence>MSGSGVLDCKQTALLASNTKLLRLLTTLQRRYSADWTGQAQMTTEAMAFFVEHTSGVVCVAMEGDTLDRLALPLMVASRENEEALYTAFTVTVDARHGISTGISALDRALTRQSGGTALLALVVRKDQAAHIKHVDMEGRS</sequence>
<dbReference type="AlphaFoldDB" id="A0AAW1QJU7"/>
<dbReference type="GO" id="GO:0009231">
    <property type="term" value="P:riboflavin biosynthetic process"/>
    <property type="evidence" value="ECO:0007669"/>
    <property type="project" value="UniProtKB-KW"/>
</dbReference>
<evidence type="ECO:0000313" key="6">
    <source>
        <dbReference type="EMBL" id="KAK9821555.1"/>
    </source>
</evidence>
<comment type="similarity">
    <text evidence="2">In the C-terminal section; belongs to the GTP cyclohydrolase II family.</text>
</comment>
<dbReference type="PANTHER" id="PTHR21327:SF18">
    <property type="entry name" value="3,4-DIHYDROXY-2-BUTANONE 4-PHOSPHATE SYNTHASE"/>
    <property type="match status" value="1"/>
</dbReference>
<evidence type="ECO:0000256" key="1">
    <source>
        <dbReference type="ARBA" id="ARBA00004904"/>
    </source>
</evidence>